<dbReference type="AlphaFoldDB" id="A0A485M3R3"/>
<feature type="transmembrane region" description="Helical" evidence="1">
    <location>
        <begin position="7"/>
        <end position="28"/>
    </location>
</feature>
<organism evidence="2">
    <name type="scientific">anaerobic digester metagenome</name>
    <dbReference type="NCBI Taxonomy" id="1263854"/>
    <lineage>
        <taxon>unclassified sequences</taxon>
        <taxon>metagenomes</taxon>
        <taxon>ecological metagenomes</taxon>
    </lineage>
</organism>
<reference evidence="2" key="1">
    <citation type="submission" date="2019-03" db="EMBL/GenBank/DDBJ databases">
        <authorList>
            <person name="Hao L."/>
        </authorList>
    </citation>
    <scope>NUCLEOTIDE SEQUENCE</scope>
</reference>
<keyword evidence="1" id="KW-0812">Transmembrane</keyword>
<protein>
    <submittedName>
        <fullName evidence="2">Uncharacterized protein</fullName>
    </submittedName>
</protein>
<keyword evidence="1" id="KW-1133">Transmembrane helix</keyword>
<evidence type="ECO:0000313" key="2">
    <source>
        <dbReference type="EMBL" id="VFU17447.1"/>
    </source>
</evidence>
<dbReference type="EMBL" id="CAADRM010000132">
    <property type="protein sequence ID" value="VFU17447.1"/>
    <property type="molecule type" value="Genomic_DNA"/>
</dbReference>
<name>A0A485M3R3_9ZZZZ</name>
<accession>A0A485M3R3</accession>
<evidence type="ECO:0000256" key="1">
    <source>
        <dbReference type="SAM" id="Phobius"/>
    </source>
</evidence>
<proteinExistence type="predicted"/>
<keyword evidence="1" id="KW-0472">Membrane</keyword>
<sequence length="58" mass="6568">MNLRASICYMVLICYAKLAFVTVFHSGVPLAEGLSFVRERFINGLLLYAVKYRSGDYS</sequence>
<gene>
    <name evidence="2" type="ORF">SCFA_660074</name>
</gene>